<proteinExistence type="predicted"/>
<evidence type="ECO:0000313" key="2">
    <source>
        <dbReference type="Proteomes" id="UP000814140"/>
    </source>
</evidence>
<organism evidence="1 2">
    <name type="scientific">Artomyces pyxidatus</name>
    <dbReference type="NCBI Taxonomy" id="48021"/>
    <lineage>
        <taxon>Eukaryota</taxon>
        <taxon>Fungi</taxon>
        <taxon>Dikarya</taxon>
        <taxon>Basidiomycota</taxon>
        <taxon>Agaricomycotina</taxon>
        <taxon>Agaricomycetes</taxon>
        <taxon>Russulales</taxon>
        <taxon>Auriscalpiaceae</taxon>
        <taxon>Artomyces</taxon>
    </lineage>
</organism>
<dbReference type="EMBL" id="MU277232">
    <property type="protein sequence ID" value="KAI0058741.1"/>
    <property type="molecule type" value="Genomic_DNA"/>
</dbReference>
<keyword evidence="2" id="KW-1185">Reference proteome</keyword>
<dbReference type="Proteomes" id="UP000814140">
    <property type="component" value="Unassembled WGS sequence"/>
</dbReference>
<name>A0ACB8SSH3_9AGAM</name>
<gene>
    <name evidence="1" type="ORF">BV25DRAFT_1871850</name>
</gene>
<reference evidence="1" key="1">
    <citation type="submission" date="2021-03" db="EMBL/GenBank/DDBJ databases">
        <authorList>
            <consortium name="DOE Joint Genome Institute"/>
            <person name="Ahrendt S."/>
            <person name="Looney B.P."/>
            <person name="Miyauchi S."/>
            <person name="Morin E."/>
            <person name="Drula E."/>
            <person name="Courty P.E."/>
            <person name="Chicoki N."/>
            <person name="Fauchery L."/>
            <person name="Kohler A."/>
            <person name="Kuo A."/>
            <person name="Labutti K."/>
            <person name="Pangilinan J."/>
            <person name="Lipzen A."/>
            <person name="Riley R."/>
            <person name="Andreopoulos W."/>
            <person name="He G."/>
            <person name="Johnson J."/>
            <person name="Barry K.W."/>
            <person name="Grigoriev I.V."/>
            <person name="Nagy L."/>
            <person name="Hibbett D."/>
            <person name="Henrissat B."/>
            <person name="Matheny P.B."/>
            <person name="Labbe J."/>
            <person name="Martin F."/>
        </authorList>
    </citation>
    <scope>NUCLEOTIDE SEQUENCE</scope>
    <source>
        <strain evidence="1">HHB10654</strain>
    </source>
</reference>
<sequence>MSRLPQPSSSRSAPKPAPAVSTTRLANPSTSSRLASPSNSRLGSPSASRILKPSTSTLSVPSSPRSRATSPTKLGKQAPSPTPSSSPTRLRTKSTPRPPASKLVEETPVPSKAPPMSLKEAIAMKRAETKKAMAASQSAVRGGDEWTGLESAVPDSAGAKEHSVDVDLGRWSVRDTIERARNSGSINLSSRTLPCIPSALFEIHLGLKPDPLQSLPDEPPLPESGRRKPANAKEAPSWFEQQDLEVLKASNNEIVELQHEISLFGSLKNVDLHHNRLSSLPESFADLSSLTILDLSHNALSSLPFHFFALPALTSLNLSHNALTSLPFSTPFSSSPKPMASVHSRPTEYFEPAIVRGDTPLPKLTTLNASSNKILATDIDTDALPKSIIRLDLSDNPLADGSAQFLAAVARLPSLEELRLKRAQVDDTHIPPDLLSATSNPFGSLRLLDLEETRVTRDAVYGAFSSAISRDLDFDVSISNSPTHNETSSRLSPMQPVTSIAIVVGKRVVREKWELEADRRAKLRSMRSAVSLRSASRAQTEDEPTPPLPVDRGPEPVKMPVAKREVVKEQWEIDAEQGLLTEGGRRRARALAAQEAQESASTTALIDDRAPSLEKGRYWEARTQTLTLPALAPPSRGTHNRGFSLAAKASAYSESTDLKLPTATFPLSLIVAQPFADTLRVLELKGRRADPSLLLPTESEGPFLPRVEELSLEGCGLADDLPVVRGEEKTREDTLTVLAKLFPSLKTLDLSYNNLTSAPLTLATLASLIVSSASHTGLRHLRLRGNRLSNLDGFQAFAKDMFIHGDEAKKAEWKLEELDVRENAIEALAGELGLLPLDVFLVDGNLFRVPARRVWEREGTKGLLTWLRSRLE</sequence>
<protein>
    <submittedName>
        <fullName evidence="1">L domain-like protein</fullName>
    </submittedName>
</protein>
<comment type="caution">
    <text evidence="1">The sequence shown here is derived from an EMBL/GenBank/DDBJ whole genome shotgun (WGS) entry which is preliminary data.</text>
</comment>
<evidence type="ECO:0000313" key="1">
    <source>
        <dbReference type="EMBL" id="KAI0058741.1"/>
    </source>
</evidence>
<reference evidence="1" key="2">
    <citation type="journal article" date="2022" name="New Phytol.">
        <title>Evolutionary transition to the ectomycorrhizal habit in the genomes of a hyperdiverse lineage of mushroom-forming fungi.</title>
        <authorList>
            <person name="Looney B."/>
            <person name="Miyauchi S."/>
            <person name="Morin E."/>
            <person name="Drula E."/>
            <person name="Courty P.E."/>
            <person name="Kohler A."/>
            <person name="Kuo A."/>
            <person name="LaButti K."/>
            <person name="Pangilinan J."/>
            <person name="Lipzen A."/>
            <person name="Riley R."/>
            <person name="Andreopoulos W."/>
            <person name="He G."/>
            <person name="Johnson J."/>
            <person name="Nolan M."/>
            <person name="Tritt A."/>
            <person name="Barry K.W."/>
            <person name="Grigoriev I.V."/>
            <person name="Nagy L.G."/>
            <person name="Hibbett D."/>
            <person name="Henrissat B."/>
            <person name="Matheny P.B."/>
            <person name="Labbe J."/>
            <person name="Martin F.M."/>
        </authorList>
    </citation>
    <scope>NUCLEOTIDE SEQUENCE</scope>
    <source>
        <strain evidence="1">HHB10654</strain>
    </source>
</reference>
<accession>A0ACB8SSH3</accession>